<dbReference type="PROSITE" id="PS00211">
    <property type="entry name" value="ABC_TRANSPORTER_1"/>
    <property type="match status" value="1"/>
</dbReference>
<dbReference type="InterPro" id="IPR003593">
    <property type="entry name" value="AAA+_ATPase"/>
</dbReference>
<dbReference type="CDD" id="cd03255">
    <property type="entry name" value="ABC_MJ0796_LolCDE_FtsE"/>
    <property type="match status" value="1"/>
</dbReference>
<evidence type="ECO:0000256" key="1">
    <source>
        <dbReference type="ARBA" id="ARBA00022448"/>
    </source>
</evidence>
<dbReference type="Pfam" id="PF00005">
    <property type="entry name" value="ABC_tran"/>
    <property type="match status" value="1"/>
</dbReference>
<feature type="domain" description="ABC transporter" evidence="4">
    <location>
        <begin position="2"/>
        <end position="225"/>
    </location>
</feature>
<gene>
    <name evidence="5" type="ORF">A9Q02_15715</name>
</gene>
<keyword evidence="1" id="KW-0813">Transport</keyword>
<keyword evidence="2" id="KW-0547">Nucleotide-binding</keyword>
<organism evidence="5 6">
    <name type="scientific">Candidatus Chloroploca asiatica</name>
    <dbReference type="NCBI Taxonomy" id="1506545"/>
    <lineage>
        <taxon>Bacteria</taxon>
        <taxon>Bacillati</taxon>
        <taxon>Chloroflexota</taxon>
        <taxon>Chloroflexia</taxon>
        <taxon>Chloroflexales</taxon>
        <taxon>Chloroflexineae</taxon>
        <taxon>Oscillochloridaceae</taxon>
        <taxon>Candidatus Chloroploca</taxon>
    </lineage>
</organism>
<dbReference type="Gene3D" id="3.40.50.300">
    <property type="entry name" value="P-loop containing nucleotide triphosphate hydrolases"/>
    <property type="match status" value="1"/>
</dbReference>
<evidence type="ECO:0000313" key="5">
    <source>
        <dbReference type="EMBL" id="PDV98401.1"/>
    </source>
</evidence>
<dbReference type="GO" id="GO:0005524">
    <property type="term" value="F:ATP binding"/>
    <property type="evidence" value="ECO:0007669"/>
    <property type="project" value="UniProtKB-KW"/>
</dbReference>
<keyword evidence="6" id="KW-1185">Reference proteome</keyword>
<dbReference type="SMART" id="SM00382">
    <property type="entry name" value="AAA"/>
    <property type="match status" value="1"/>
</dbReference>
<dbReference type="Proteomes" id="UP000220922">
    <property type="component" value="Unassembled WGS sequence"/>
</dbReference>
<reference evidence="5 6" key="1">
    <citation type="submission" date="2016-05" db="EMBL/GenBank/DDBJ databases">
        <authorList>
            <person name="Lavstsen T."/>
            <person name="Jespersen J.S."/>
        </authorList>
    </citation>
    <scope>NUCLEOTIDE SEQUENCE [LARGE SCALE GENOMIC DNA]</scope>
    <source>
        <strain evidence="5 6">B7-9</strain>
    </source>
</reference>
<keyword evidence="3 5" id="KW-0067">ATP-binding</keyword>
<dbReference type="InterPro" id="IPR003439">
    <property type="entry name" value="ABC_transporter-like_ATP-bd"/>
</dbReference>
<dbReference type="InterPro" id="IPR027417">
    <property type="entry name" value="P-loop_NTPase"/>
</dbReference>
<dbReference type="RefSeq" id="WP_097653580.1">
    <property type="nucleotide sequence ID" value="NZ_LYXE01000102.1"/>
</dbReference>
<dbReference type="FunFam" id="3.40.50.300:FF:000032">
    <property type="entry name" value="Export ABC transporter ATP-binding protein"/>
    <property type="match status" value="1"/>
</dbReference>
<dbReference type="PANTHER" id="PTHR24220:SF86">
    <property type="entry name" value="ABC TRANSPORTER ABCH.1"/>
    <property type="match status" value="1"/>
</dbReference>
<dbReference type="InterPro" id="IPR015854">
    <property type="entry name" value="ABC_transpr_LolD-like"/>
</dbReference>
<dbReference type="PANTHER" id="PTHR24220">
    <property type="entry name" value="IMPORT ATP-BINDING PROTEIN"/>
    <property type="match status" value="1"/>
</dbReference>
<dbReference type="GO" id="GO:0022857">
    <property type="term" value="F:transmembrane transporter activity"/>
    <property type="evidence" value="ECO:0007669"/>
    <property type="project" value="TreeGrafter"/>
</dbReference>
<dbReference type="InterPro" id="IPR017911">
    <property type="entry name" value="MacB-like_ATP-bd"/>
</dbReference>
<evidence type="ECO:0000256" key="2">
    <source>
        <dbReference type="ARBA" id="ARBA00022741"/>
    </source>
</evidence>
<name>A0A2H3KKA1_9CHLR</name>
<dbReference type="EMBL" id="LYXE01000102">
    <property type="protein sequence ID" value="PDV98401.1"/>
    <property type="molecule type" value="Genomic_DNA"/>
</dbReference>
<dbReference type="AlphaFoldDB" id="A0A2H3KKA1"/>
<evidence type="ECO:0000313" key="6">
    <source>
        <dbReference type="Proteomes" id="UP000220922"/>
    </source>
</evidence>
<evidence type="ECO:0000256" key="3">
    <source>
        <dbReference type="ARBA" id="ARBA00022840"/>
    </source>
</evidence>
<evidence type="ECO:0000259" key="4">
    <source>
        <dbReference type="PROSITE" id="PS50893"/>
    </source>
</evidence>
<dbReference type="GO" id="GO:0098796">
    <property type="term" value="C:membrane protein complex"/>
    <property type="evidence" value="ECO:0007669"/>
    <property type="project" value="UniProtKB-ARBA"/>
</dbReference>
<dbReference type="PROSITE" id="PS50893">
    <property type="entry name" value="ABC_TRANSPORTER_2"/>
    <property type="match status" value="1"/>
</dbReference>
<proteinExistence type="predicted"/>
<dbReference type="InterPro" id="IPR017871">
    <property type="entry name" value="ABC_transporter-like_CS"/>
</dbReference>
<dbReference type="GO" id="GO:0016887">
    <property type="term" value="F:ATP hydrolysis activity"/>
    <property type="evidence" value="ECO:0007669"/>
    <property type="project" value="InterPro"/>
</dbReference>
<protein>
    <submittedName>
        <fullName evidence="5">ABC transporter ATP-binding protein</fullName>
    </submittedName>
</protein>
<sequence length="225" mass="24189">MIQLTRVIKEYPTAAGPYRALKGVDITIEPGEFVAVVGKSGSGKSTLINMITGIDRSTSGTVCVAGTDLGRLSEGQLAVWRGRTVGIIFQFFQLLPTLTVAENVMLPMDFGNIGRPRERRQRAMMLLEQMEISEHADKLPGALSGGQQQRVAIARSLANDPPLLVADEPTGNLDSRTADAIFHLFEHLVELGKTIVMVTHDTDLAQRAGRSITVTDGLIVAPGGL</sequence>
<dbReference type="SUPFAM" id="SSF52540">
    <property type="entry name" value="P-loop containing nucleoside triphosphate hydrolases"/>
    <property type="match status" value="1"/>
</dbReference>
<dbReference type="GO" id="GO:0005886">
    <property type="term" value="C:plasma membrane"/>
    <property type="evidence" value="ECO:0007669"/>
    <property type="project" value="TreeGrafter"/>
</dbReference>
<comment type="caution">
    <text evidence="5">The sequence shown here is derived from an EMBL/GenBank/DDBJ whole genome shotgun (WGS) entry which is preliminary data.</text>
</comment>
<dbReference type="OrthoDB" id="9804270at2"/>
<accession>A0A2H3KKA1</accession>